<name>A0A6J5Q6M0_9CAUD</name>
<evidence type="ECO:0000313" key="1">
    <source>
        <dbReference type="EMBL" id="CAB4180330.1"/>
    </source>
</evidence>
<sequence>MPFVKLDSQILTSTLWFDRDSRDVFITALLLAVPTQIDEPKPTLLLDSLVPDTFVVPPGWYGFAPTSGPGLAKLAGIDRAPGLAALKLLAAPDPESRSDAFDGRRMVRVDGGFILLNYDRFRERDHTSAERSRRFRLRRMEERMGEDGGAAPIVVRHAVAQRSDRSATPLATQAEAEAEALKPKTKPTAPAAPVLALPEWLEVEPWNAWMKMRPAKARTFDARKAALKKLEGFKAEGHDPNAIVATSLANGWSGIFRPDERKGKPPEKPAAESRCDYCRHPLKGGWTQAPNGRACNSCRNFYHANGKYPAANKG</sequence>
<dbReference type="EMBL" id="LR796994">
    <property type="protein sequence ID" value="CAB4180330.1"/>
    <property type="molecule type" value="Genomic_DNA"/>
</dbReference>
<gene>
    <name evidence="1" type="ORF">UFOVP1040_43</name>
</gene>
<accession>A0A6J5Q6M0</accession>
<protein>
    <submittedName>
        <fullName evidence="1">Uncharacterized protein</fullName>
    </submittedName>
</protein>
<proteinExistence type="predicted"/>
<organism evidence="1">
    <name type="scientific">uncultured Caudovirales phage</name>
    <dbReference type="NCBI Taxonomy" id="2100421"/>
    <lineage>
        <taxon>Viruses</taxon>
        <taxon>Duplodnaviria</taxon>
        <taxon>Heunggongvirae</taxon>
        <taxon>Uroviricota</taxon>
        <taxon>Caudoviricetes</taxon>
        <taxon>Peduoviridae</taxon>
        <taxon>Maltschvirus</taxon>
        <taxon>Maltschvirus maltsch</taxon>
    </lineage>
</organism>
<reference evidence="1" key="1">
    <citation type="submission" date="2020-05" db="EMBL/GenBank/DDBJ databases">
        <authorList>
            <person name="Chiriac C."/>
            <person name="Salcher M."/>
            <person name="Ghai R."/>
            <person name="Kavagutti S V."/>
        </authorList>
    </citation>
    <scope>NUCLEOTIDE SEQUENCE</scope>
</reference>